<dbReference type="Pfam" id="PF00072">
    <property type="entry name" value="Response_reg"/>
    <property type="match status" value="1"/>
</dbReference>
<organism evidence="4 5">
    <name type="scientific">Chryseolinea soli</name>
    <dbReference type="NCBI Taxonomy" id="2321403"/>
    <lineage>
        <taxon>Bacteria</taxon>
        <taxon>Pseudomonadati</taxon>
        <taxon>Bacteroidota</taxon>
        <taxon>Cytophagia</taxon>
        <taxon>Cytophagales</taxon>
        <taxon>Fulvivirgaceae</taxon>
        <taxon>Chryseolinea</taxon>
    </lineage>
</organism>
<feature type="domain" description="Response regulatory" evidence="3">
    <location>
        <begin position="7"/>
        <end position="127"/>
    </location>
</feature>
<reference evidence="5" key="1">
    <citation type="submission" date="2018-09" db="EMBL/GenBank/DDBJ databases">
        <title>Chryseolinea sp. KIS68-18 isolated from soil.</title>
        <authorList>
            <person name="Weon H.-Y."/>
            <person name="Kwon S.-W."/>
            <person name="Lee S.A."/>
        </authorList>
    </citation>
    <scope>NUCLEOTIDE SEQUENCE [LARGE SCALE GENOMIC DNA]</scope>
    <source>
        <strain evidence="5">KIS68-18</strain>
    </source>
</reference>
<dbReference type="InterPro" id="IPR001789">
    <property type="entry name" value="Sig_transdc_resp-reg_receiver"/>
</dbReference>
<dbReference type="GO" id="GO:0000160">
    <property type="term" value="P:phosphorelay signal transduction system"/>
    <property type="evidence" value="ECO:0007669"/>
    <property type="project" value="InterPro"/>
</dbReference>
<evidence type="ECO:0000313" key="4">
    <source>
        <dbReference type="EMBL" id="AYB34902.1"/>
    </source>
</evidence>
<protein>
    <submittedName>
        <fullName evidence="4">Response regulator</fullName>
    </submittedName>
</protein>
<dbReference type="InterPro" id="IPR050595">
    <property type="entry name" value="Bact_response_regulator"/>
</dbReference>
<sequence>MIQIAKSCLLINDDPIDQAIFVEALLDVAPETLFMLARNSVEALEILQEDNLSPDCVFVELSVPGIDALQFLKAMRKTDLLREVPVIVHSSVPAHHRVIELQEMGALAIYFRPYNYQGVCNVLNLYFKQDYKNNLN</sequence>
<keyword evidence="1" id="KW-0597">Phosphoprotein</keyword>
<dbReference type="SMART" id="SM00448">
    <property type="entry name" value="REC"/>
    <property type="match status" value="1"/>
</dbReference>
<evidence type="ECO:0000259" key="3">
    <source>
        <dbReference type="PROSITE" id="PS50110"/>
    </source>
</evidence>
<dbReference type="Proteomes" id="UP000266183">
    <property type="component" value="Chromosome"/>
</dbReference>
<dbReference type="OrthoDB" id="7631574at2"/>
<accession>A0A385SVQ0</accession>
<gene>
    <name evidence="4" type="ORF">D4L85_31890</name>
</gene>
<dbReference type="EMBL" id="CP032382">
    <property type="protein sequence ID" value="AYB34902.1"/>
    <property type="molecule type" value="Genomic_DNA"/>
</dbReference>
<dbReference type="SUPFAM" id="SSF52172">
    <property type="entry name" value="CheY-like"/>
    <property type="match status" value="1"/>
</dbReference>
<dbReference type="Gene3D" id="3.40.50.2300">
    <property type="match status" value="1"/>
</dbReference>
<dbReference type="PANTHER" id="PTHR44591:SF3">
    <property type="entry name" value="RESPONSE REGULATORY DOMAIN-CONTAINING PROTEIN"/>
    <property type="match status" value="1"/>
</dbReference>
<dbReference type="KEGG" id="chk:D4L85_31890"/>
<comment type="caution">
    <text evidence="2">Lacks conserved residue(s) required for the propagation of feature annotation.</text>
</comment>
<dbReference type="PANTHER" id="PTHR44591">
    <property type="entry name" value="STRESS RESPONSE REGULATOR PROTEIN 1"/>
    <property type="match status" value="1"/>
</dbReference>
<evidence type="ECO:0000313" key="5">
    <source>
        <dbReference type="Proteomes" id="UP000266183"/>
    </source>
</evidence>
<keyword evidence="5" id="KW-1185">Reference proteome</keyword>
<name>A0A385SVQ0_9BACT</name>
<dbReference type="PROSITE" id="PS50110">
    <property type="entry name" value="RESPONSE_REGULATORY"/>
    <property type="match status" value="1"/>
</dbReference>
<dbReference type="InterPro" id="IPR011006">
    <property type="entry name" value="CheY-like_superfamily"/>
</dbReference>
<evidence type="ECO:0000256" key="1">
    <source>
        <dbReference type="ARBA" id="ARBA00022553"/>
    </source>
</evidence>
<dbReference type="RefSeq" id="WP_119758155.1">
    <property type="nucleotide sequence ID" value="NZ_CP032382.1"/>
</dbReference>
<dbReference type="AlphaFoldDB" id="A0A385SVQ0"/>
<evidence type="ECO:0000256" key="2">
    <source>
        <dbReference type="PROSITE-ProRule" id="PRU00169"/>
    </source>
</evidence>
<proteinExistence type="predicted"/>